<evidence type="ECO:0000313" key="2">
    <source>
        <dbReference type="EMBL" id="ROT81308.1"/>
    </source>
</evidence>
<comment type="caution">
    <text evidence="2">The sequence shown here is derived from an EMBL/GenBank/DDBJ whole genome shotgun (WGS) entry which is preliminary data.</text>
</comment>
<dbReference type="SMART" id="SM00718">
    <property type="entry name" value="DM4_12"/>
    <property type="match status" value="1"/>
</dbReference>
<protein>
    <submittedName>
        <fullName evidence="2">Uncharacterized protein</fullName>
    </submittedName>
</protein>
<reference evidence="2 3" key="1">
    <citation type="submission" date="2018-04" db="EMBL/GenBank/DDBJ databases">
        <authorList>
            <person name="Zhang X."/>
            <person name="Yuan J."/>
            <person name="Li F."/>
            <person name="Xiang J."/>
        </authorList>
    </citation>
    <scope>NUCLEOTIDE SEQUENCE [LARGE SCALE GENOMIC DNA]</scope>
    <source>
        <tissue evidence="2">Muscle</tissue>
    </source>
</reference>
<dbReference type="EMBL" id="QCYY01000991">
    <property type="protein sequence ID" value="ROT81308.1"/>
    <property type="molecule type" value="Genomic_DNA"/>
</dbReference>
<keyword evidence="1" id="KW-0732">Signal</keyword>
<feature type="chain" id="PRO_5018776052" evidence="1">
    <location>
        <begin position="32"/>
        <end position="245"/>
    </location>
</feature>
<reference evidence="2 3" key="2">
    <citation type="submission" date="2019-01" db="EMBL/GenBank/DDBJ databases">
        <title>The decoding of complex shrimp genome reveals the adaptation for benthos swimmer, frequently molting mechanism and breeding impact on genome.</title>
        <authorList>
            <person name="Sun Y."/>
            <person name="Gao Y."/>
            <person name="Yu Y."/>
        </authorList>
    </citation>
    <scope>NUCLEOTIDE SEQUENCE [LARGE SCALE GENOMIC DNA]</scope>
    <source>
        <tissue evidence="2">Muscle</tissue>
    </source>
</reference>
<gene>
    <name evidence="2" type="ORF">C7M84_025531</name>
</gene>
<dbReference type="Proteomes" id="UP000283509">
    <property type="component" value="Unassembled WGS sequence"/>
</dbReference>
<accession>A0A3R7PYS5</accession>
<dbReference type="InterPro" id="IPR006631">
    <property type="entry name" value="DM4_12"/>
</dbReference>
<dbReference type="AlphaFoldDB" id="A0A3R7PYS5"/>
<dbReference type="OrthoDB" id="6340174at2759"/>
<keyword evidence="3" id="KW-1185">Reference proteome</keyword>
<evidence type="ECO:0000256" key="1">
    <source>
        <dbReference type="SAM" id="SignalP"/>
    </source>
</evidence>
<name>A0A3R7PYS5_PENVA</name>
<evidence type="ECO:0000313" key="3">
    <source>
        <dbReference type="Proteomes" id="UP000283509"/>
    </source>
</evidence>
<dbReference type="PANTHER" id="PTHR21398">
    <property type="entry name" value="AGAP007094-PA"/>
    <property type="match status" value="1"/>
</dbReference>
<feature type="signal peptide" evidence="1">
    <location>
        <begin position="1"/>
        <end position="31"/>
    </location>
</feature>
<organism evidence="2 3">
    <name type="scientific">Penaeus vannamei</name>
    <name type="common">Whiteleg shrimp</name>
    <name type="synonym">Litopenaeus vannamei</name>
    <dbReference type="NCBI Taxonomy" id="6689"/>
    <lineage>
        <taxon>Eukaryota</taxon>
        <taxon>Metazoa</taxon>
        <taxon>Ecdysozoa</taxon>
        <taxon>Arthropoda</taxon>
        <taxon>Crustacea</taxon>
        <taxon>Multicrustacea</taxon>
        <taxon>Malacostraca</taxon>
        <taxon>Eumalacostraca</taxon>
        <taxon>Eucarida</taxon>
        <taxon>Decapoda</taxon>
        <taxon>Dendrobranchiata</taxon>
        <taxon>Penaeoidea</taxon>
        <taxon>Penaeidae</taxon>
        <taxon>Penaeus</taxon>
    </lineage>
</organism>
<dbReference type="Pfam" id="PF07841">
    <property type="entry name" value="DM4_12"/>
    <property type="match status" value="1"/>
</dbReference>
<sequence>MAASTTLALTTAMALLCLVALLAPSATRVDCLELADYADLHKDVDLGSNLVRRHAEDDETRRTRELRRLNDLVSKDKPDKTEVKSRRKRATLYWPEDSQFVAEFYFTIPISAPSGVTIPFTIDVPYKFKLPNVTSSILGRGTANSKTSHYFSERLDVYGVVEGIFEKFGMNGKACMLRAVCERAESHLVEAGMLGEVISTILAASSASSSDEIYEYQTAEYYGKTHGDCWNLYPGCPMSLFNWIE</sequence>
<proteinExistence type="predicted"/>
<dbReference type="PANTHER" id="PTHR21398:SF6">
    <property type="entry name" value="AGAP007094-PA"/>
    <property type="match status" value="1"/>
</dbReference>